<name>A0A3Z4P6N1_SALET</name>
<dbReference type="AlphaFoldDB" id="A0A3Z4P6N1"/>
<proteinExistence type="predicted"/>
<reference evidence="1" key="1">
    <citation type="journal article" date="2018" name="Genome Biol.">
        <title>SKESA: strategic k-mer extension for scrupulous assemblies.</title>
        <authorList>
            <person name="Souvorov A."/>
            <person name="Agarwala R."/>
            <person name="Lipman D.J."/>
        </authorList>
    </citation>
    <scope>NUCLEOTIDE SEQUENCE</scope>
    <source>
        <strain evidence="1">Salmonella enterica</strain>
    </source>
</reference>
<accession>A0A3Z4P6N1</accession>
<dbReference type="RefSeq" id="WP_023228268.1">
    <property type="nucleotide sequence ID" value="NZ_JBJIDQ010000004.1"/>
</dbReference>
<gene>
    <name evidence="1" type="ORF">GB399_11285</name>
</gene>
<reference evidence="1" key="2">
    <citation type="submission" date="2019-10" db="EMBL/GenBank/DDBJ databases">
        <authorList>
            <consortium name="NCBI Pathogen Detection Project"/>
        </authorList>
    </citation>
    <scope>NUCLEOTIDE SEQUENCE</scope>
    <source>
        <strain evidence="1">Salmonella enterica</strain>
    </source>
</reference>
<protein>
    <submittedName>
        <fullName evidence="1">Uncharacterized protein</fullName>
    </submittedName>
</protein>
<sequence>MLNEMSMLVRIFKTEEYMEQFLDGKIFMNTIGYFKKHEESERNNVTDHHEGAYRIVDANKLVMSVNGEIIDPKNIIGPVVYSHQWTDRVNAVCLTIINPIRIRTENCSVAPYAIQTKCFYGLPDGSEKLGSHAVILTDIQEFVRRMKAKLEPMLLSGEVNEYRLQPVTYYDESGIDIHVGEFDFASVFFKNSIYAHQQEYRVALERLNTEMETFTLEIGSLRDICIPLESSDRRQFSKIL</sequence>
<evidence type="ECO:0000313" key="1">
    <source>
        <dbReference type="EMBL" id="HAB5998997.1"/>
    </source>
</evidence>
<comment type="caution">
    <text evidence="1">The sequence shown here is derived from an EMBL/GenBank/DDBJ whole genome shotgun (WGS) entry which is preliminary data.</text>
</comment>
<dbReference type="EMBL" id="DAAHGJ010000004">
    <property type="protein sequence ID" value="HAB5998997.1"/>
    <property type="molecule type" value="Genomic_DNA"/>
</dbReference>
<organism evidence="1">
    <name type="scientific">Salmonella enterica I</name>
    <dbReference type="NCBI Taxonomy" id="59201"/>
    <lineage>
        <taxon>Bacteria</taxon>
        <taxon>Pseudomonadati</taxon>
        <taxon>Pseudomonadota</taxon>
        <taxon>Gammaproteobacteria</taxon>
        <taxon>Enterobacterales</taxon>
        <taxon>Enterobacteriaceae</taxon>
        <taxon>Salmonella</taxon>
    </lineage>
</organism>